<feature type="repeat" description="NHL" evidence="3">
    <location>
        <begin position="86"/>
        <end position="135"/>
    </location>
</feature>
<evidence type="ECO:0000259" key="4">
    <source>
        <dbReference type="PROSITE" id="PS50825"/>
    </source>
</evidence>
<feature type="domain" description="HYR" evidence="4">
    <location>
        <begin position="1025"/>
        <end position="1109"/>
    </location>
</feature>
<dbReference type="RefSeq" id="WP_251742722.1">
    <property type="nucleotide sequence ID" value="NZ_JBHUOJ010000022.1"/>
</dbReference>
<feature type="domain" description="HYR" evidence="4">
    <location>
        <begin position="365"/>
        <end position="448"/>
    </location>
</feature>
<dbReference type="Pfam" id="PF02494">
    <property type="entry name" value="HYR"/>
    <property type="match status" value="5"/>
</dbReference>
<dbReference type="PROSITE" id="PS51125">
    <property type="entry name" value="NHL"/>
    <property type="match status" value="1"/>
</dbReference>
<dbReference type="Proteomes" id="UP001597438">
    <property type="component" value="Unassembled WGS sequence"/>
</dbReference>
<dbReference type="Gene3D" id="2.120.10.30">
    <property type="entry name" value="TolB, C-terminal domain"/>
    <property type="match status" value="1"/>
</dbReference>
<proteinExistence type="predicted"/>
<gene>
    <name evidence="5" type="ORF">ACFSYS_10075</name>
</gene>
<dbReference type="InterPro" id="IPR026444">
    <property type="entry name" value="Secre_tail"/>
</dbReference>
<keyword evidence="2" id="KW-0677">Repeat</keyword>
<dbReference type="SUPFAM" id="SSF101898">
    <property type="entry name" value="NHL repeat"/>
    <property type="match status" value="1"/>
</dbReference>
<evidence type="ECO:0000313" key="6">
    <source>
        <dbReference type="Proteomes" id="UP001597438"/>
    </source>
</evidence>
<evidence type="ECO:0000256" key="1">
    <source>
        <dbReference type="ARBA" id="ARBA00022729"/>
    </source>
</evidence>
<keyword evidence="1" id="KW-0732">Signal</keyword>
<feature type="domain" description="HYR" evidence="4">
    <location>
        <begin position="698"/>
        <end position="784"/>
    </location>
</feature>
<organism evidence="5 6">
    <name type="scientific">Christiangramia antarctica</name>
    <dbReference type="NCBI Taxonomy" id="2058158"/>
    <lineage>
        <taxon>Bacteria</taxon>
        <taxon>Pseudomonadati</taxon>
        <taxon>Bacteroidota</taxon>
        <taxon>Flavobacteriia</taxon>
        <taxon>Flavobacteriales</taxon>
        <taxon>Flavobacteriaceae</taxon>
        <taxon>Christiangramia</taxon>
    </lineage>
</organism>
<comment type="caution">
    <text evidence="5">The sequence shown here is derived from an EMBL/GenBank/DDBJ whole genome shotgun (WGS) entry which is preliminary data.</text>
</comment>
<dbReference type="InterPro" id="IPR003410">
    <property type="entry name" value="HYR_dom"/>
</dbReference>
<evidence type="ECO:0000256" key="3">
    <source>
        <dbReference type="PROSITE-ProRule" id="PRU00504"/>
    </source>
</evidence>
<feature type="domain" description="HYR" evidence="4">
    <location>
        <begin position="1189"/>
        <end position="1270"/>
    </location>
</feature>
<protein>
    <submittedName>
        <fullName evidence="5">HYR domain-containing protein</fullName>
    </submittedName>
</protein>
<dbReference type="Gene3D" id="2.60.40.2810">
    <property type="match status" value="1"/>
</dbReference>
<dbReference type="Gene3D" id="2.60.40.10">
    <property type="entry name" value="Immunoglobulins"/>
    <property type="match status" value="1"/>
</dbReference>
<dbReference type="InterPro" id="IPR001258">
    <property type="entry name" value="NHL_repeat"/>
</dbReference>
<dbReference type="InterPro" id="IPR011042">
    <property type="entry name" value="6-blade_b-propeller_TolB-like"/>
</dbReference>
<sequence length="1622" mass="176546">MINVVRICDFKGSPSREAILLLSFLFLFIFSGFTQVPSYDWQSKVDLKNVGITNPEDINIAIASGPQNFVYVLTFGSGVQKRNADGSSVSNNFITGLDSPLDIAVDREGLIYIADFQAGGDTFADNGQIKVYNSNGVYQRSILTSYFRPMGIDVDEQYVYIAEYNDGKQGPERTPSSRIRIVDKITGTEVKVNNNVTIPYRITVNSTGKVFVSQAGNSNSSVQIYNEDLVNQGSLANIQSPGSLVVDAFDYLHVVEYAGQVNFEEFIALSTNFDFGDLLQLSHDIYDGIKDNAFSIKVFDPSLNYKFQIKDKIDFPIDLAFNNCDKLYVDNSTVFGTHIENFIAHTFFPSRLEFDLEIYQRTPAFDTEAPVVSCPADITATAEAGNNFAIVTFQDATATDANNFTIKQTGGLSSGSQFPAGETSIVEFTATDICGNESSCTFTITVNPSDEEENNPPVFIDCPSSGIMVNNDPGICGAMVNFATPQVTDDGASFTPERTDNSGLNSGDLFPIGETTITYQADDGVNEPVICSFKVIVNDSEKPKIECPGDINESVAFGESGKIITYGMPTFSDNCGNATITQIAGLASGKEFPVGTTTNTFTVDDGNGNSISCSFKVTITEEEKPFSFECPGDQTNSFDQNCQFELPDFTAALKEEYPEAEFSQTPSPGAIVFQSTDITISGVQNEEQFSCTFFILISDTSKPQINCPADKIATFDPDQGFTVPDYSNELVLSDNCAPTAELSDNVSQSPAPGEVIYDSQQVSFIVNDDAGNTANCSFQLSLEEEDQSQEPEAKCNDTEINLDAEGEAVLVATQVYQGNPEEDNVMLSIDKENFDCSDLGNVNTVTLTVTDRDSGLSSTCTASVRVVDNQPPIVACGEDITEFYLEDGTLKIETSDLNFQASDNCQIAESFVVPNTFTSAGIKTIEIFVRDTSGNENSCVTSIEVLDEEIPFTCKNSLSLALNENNAYTLQPEQLINQSGNLSGYTFSLDRDLLNCEDVGELVPITLNYTSTSNSGSCVVMIDVLDIVYPEFTQCPAEIIEITLDEGETGIVFEIPELMATDNCEVFITQTMGPPAGTELPIGTTNYQFTAKDRTANTATCDFQVKVIGGEEPSEFALDCPQREYVIKADENCGYYVPDFSEILNYTPSNVSIEQSIASGSQITEEVQIFITASFNGETDTCNFTLVPIDNTPPESNCPEDKVVFANEDGTFTIPDYRNELNAADNCGLGEIIQQPAVNTVINEDTVISFLVFDVAGNASSCNFNLSLQIDEPGNDAPIGINDQYQTQINTALEISAGNGVLANDSDPENDYLTAILITDVNFGTLTLNSDGSFNYQPNENFQGEDTFTYVANDGVENSEPILVSILVVENNTGDFECYSEVSFNLDENGEFRAFPASFYSGNGEAYEFEASKLLFTCDDIGVQTITLNYSGPESGSCDIIVNVGDNFDPTLLLRDITLTLDAGGSAVLNIEDIDLGSYDNCNGTVRLSLGKDEFNCKDIGENNVEVTGVDSNGNTATQTITVTVVASEFSCQTAPPNPSGIDYVFVYPNPNSGSFRVYAPAIVSIKQIEVYDHRGRFIRLKSFESTDRNYQMNLGPLQEAVYVLKIVTEKEEIIRRIIIKN</sequence>
<dbReference type="PANTHER" id="PTHR24273:SF32">
    <property type="entry name" value="HYALIN"/>
    <property type="match status" value="1"/>
</dbReference>
<name>A0ABW5X7K0_9FLAO</name>
<reference evidence="6" key="1">
    <citation type="journal article" date="2019" name="Int. J. Syst. Evol. Microbiol.">
        <title>The Global Catalogue of Microorganisms (GCM) 10K type strain sequencing project: providing services to taxonomists for standard genome sequencing and annotation.</title>
        <authorList>
            <consortium name="The Broad Institute Genomics Platform"/>
            <consortium name="The Broad Institute Genome Sequencing Center for Infectious Disease"/>
            <person name="Wu L."/>
            <person name="Ma J."/>
        </authorList>
    </citation>
    <scope>NUCLEOTIDE SEQUENCE [LARGE SCALE GENOMIC DNA]</scope>
    <source>
        <strain evidence="6">KCTC 52925</strain>
    </source>
</reference>
<accession>A0ABW5X7K0</accession>
<dbReference type="EMBL" id="JBHUOJ010000022">
    <property type="protein sequence ID" value="MFD2833634.1"/>
    <property type="molecule type" value="Genomic_DNA"/>
</dbReference>
<dbReference type="PANTHER" id="PTHR24273">
    <property type="entry name" value="FI04643P-RELATED"/>
    <property type="match status" value="1"/>
</dbReference>
<dbReference type="Pfam" id="PF17963">
    <property type="entry name" value="Big_9"/>
    <property type="match status" value="1"/>
</dbReference>
<dbReference type="Pfam" id="PF18962">
    <property type="entry name" value="Por_Secre_tail"/>
    <property type="match status" value="1"/>
</dbReference>
<dbReference type="PROSITE" id="PS50825">
    <property type="entry name" value="HYR"/>
    <property type="match status" value="6"/>
</dbReference>
<dbReference type="NCBIfam" id="TIGR04183">
    <property type="entry name" value="Por_Secre_tail"/>
    <property type="match status" value="1"/>
</dbReference>
<dbReference type="InterPro" id="IPR013783">
    <property type="entry name" value="Ig-like_fold"/>
</dbReference>
<keyword evidence="6" id="KW-1185">Reference proteome</keyword>
<feature type="domain" description="HYR" evidence="4">
    <location>
        <begin position="452"/>
        <end position="537"/>
    </location>
</feature>
<feature type="domain" description="HYR" evidence="4">
    <location>
        <begin position="538"/>
        <end position="621"/>
    </location>
</feature>
<evidence type="ECO:0000313" key="5">
    <source>
        <dbReference type="EMBL" id="MFD2833634.1"/>
    </source>
</evidence>
<evidence type="ECO:0000256" key="2">
    <source>
        <dbReference type="ARBA" id="ARBA00022737"/>
    </source>
</evidence>